<dbReference type="EMBL" id="UINC01024801">
    <property type="protein sequence ID" value="SVA99188.1"/>
    <property type="molecule type" value="Genomic_DNA"/>
</dbReference>
<reference evidence="1" key="1">
    <citation type="submission" date="2018-05" db="EMBL/GenBank/DDBJ databases">
        <authorList>
            <person name="Lanie J.A."/>
            <person name="Ng W.-L."/>
            <person name="Kazmierczak K.M."/>
            <person name="Andrzejewski T.M."/>
            <person name="Davidsen T.M."/>
            <person name="Wayne K.J."/>
            <person name="Tettelin H."/>
            <person name="Glass J.I."/>
            <person name="Rusch D."/>
            <person name="Podicherti R."/>
            <person name="Tsui H.-C.T."/>
            <person name="Winkler M.E."/>
        </authorList>
    </citation>
    <scope>NUCLEOTIDE SEQUENCE</scope>
</reference>
<dbReference type="Gene3D" id="3.40.710.10">
    <property type="entry name" value="DD-peptidase/beta-lactamase superfamily"/>
    <property type="match status" value="1"/>
</dbReference>
<evidence type="ECO:0000313" key="1">
    <source>
        <dbReference type="EMBL" id="SVA99188.1"/>
    </source>
</evidence>
<dbReference type="SUPFAM" id="SSF56601">
    <property type="entry name" value="beta-lactamase/transpeptidase-like"/>
    <property type="match status" value="1"/>
</dbReference>
<proteinExistence type="predicted"/>
<protein>
    <submittedName>
        <fullName evidence="1">Uncharacterized protein</fullName>
    </submittedName>
</protein>
<dbReference type="AlphaFoldDB" id="A0A382ACA0"/>
<feature type="non-terminal residue" evidence="1">
    <location>
        <position position="1"/>
    </location>
</feature>
<organism evidence="1">
    <name type="scientific">marine metagenome</name>
    <dbReference type="NCBI Taxonomy" id="408172"/>
    <lineage>
        <taxon>unclassified sequences</taxon>
        <taxon>metagenomes</taxon>
        <taxon>ecological metagenomes</taxon>
    </lineage>
</organism>
<name>A0A382ACA0_9ZZZZ</name>
<sequence length="102" mass="11382">VYTPLVSPDIKEIQDFLYNQVRGDTELLASLGMGLGFWVAQDSKSLGWQSNQREFGWGGVANTVFWIDPVSDSTTMFFTQVMPSSKLGLRVELHRLAASILN</sequence>
<accession>A0A382ACA0</accession>
<gene>
    <name evidence="1" type="ORF">METZ01_LOCUS152042</name>
</gene>
<dbReference type="InterPro" id="IPR012338">
    <property type="entry name" value="Beta-lactam/transpept-like"/>
</dbReference>